<accession>A0A370H4Q7</accession>
<dbReference type="NCBIfam" id="TIGR01543">
    <property type="entry name" value="proheadase_HK97"/>
    <property type="match status" value="1"/>
</dbReference>
<dbReference type="GO" id="GO:0008233">
    <property type="term" value="F:peptidase activity"/>
    <property type="evidence" value="ECO:0007669"/>
    <property type="project" value="UniProtKB-KW"/>
</dbReference>
<evidence type="ECO:0000256" key="2">
    <source>
        <dbReference type="ARBA" id="ARBA00022670"/>
    </source>
</evidence>
<evidence type="ECO:0000256" key="1">
    <source>
        <dbReference type="ARBA" id="ARBA00022612"/>
    </source>
</evidence>
<dbReference type="EMBL" id="QQBB01000019">
    <property type="protein sequence ID" value="RDI51224.1"/>
    <property type="molecule type" value="Genomic_DNA"/>
</dbReference>
<sequence>MKIESGFTLELDTKAVSDGGEFEGYASVWGKVDLGRDVVRKGAFTKSLQARPANKVKMLRQHFMDEPIGVWTAISEDSRGLHVKGRLIRDTTKGAETYALMKEGALDGLSIGYRALKDTIDRQKGLRYLDEVDLREISIVTFPMLPDATVSAVKGEHDPERARSIVAALNRATAALRSL</sequence>
<dbReference type="Proteomes" id="UP000254925">
    <property type="component" value="Unassembled WGS sequence"/>
</dbReference>
<dbReference type="OrthoDB" id="9804926at2"/>
<dbReference type="Pfam" id="PF04586">
    <property type="entry name" value="Peptidase_S78"/>
    <property type="match status" value="1"/>
</dbReference>
<keyword evidence="1" id="KW-1188">Viral release from host cell</keyword>
<evidence type="ECO:0000313" key="5">
    <source>
        <dbReference type="EMBL" id="RDI51224.1"/>
    </source>
</evidence>
<dbReference type="GO" id="GO:0006508">
    <property type="term" value="P:proteolysis"/>
    <property type="evidence" value="ECO:0007669"/>
    <property type="project" value="UniProtKB-KW"/>
</dbReference>
<name>A0A370H4Q7_9HYPH</name>
<feature type="domain" description="Prohead serine protease" evidence="4">
    <location>
        <begin position="11"/>
        <end position="157"/>
    </location>
</feature>
<dbReference type="AlphaFoldDB" id="A0A370H4Q7"/>
<evidence type="ECO:0000259" key="4">
    <source>
        <dbReference type="Pfam" id="PF04586"/>
    </source>
</evidence>
<comment type="caution">
    <text evidence="5">The sequence shown here is derived from an EMBL/GenBank/DDBJ whole genome shotgun (WGS) entry which is preliminary data.</text>
</comment>
<keyword evidence="2" id="KW-0645">Protease</keyword>
<keyword evidence="6" id="KW-1185">Reference proteome</keyword>
<dbReference type="InterPro" id="IPR054613">
    <property type="entry name" value="Peptidase_S78_dom"/>
</dbReference>
<proteinExistence type="predicted"/>
<keyword evidence="3" id="KW-0378">Hydrolase</keyword>
<gene>
    <name evidence="5" type="ORF">DES45_1197</name>
</gene>
<reference evidence="5 6" key="1">
    <citation type="submission" date="2018-07" db="EMBL/GenBank/DDBJ databases">
        <title>Genomic Encyclopedia of Type Strains, Phase IV (KMG-IV): sequencing the most valuable type-strain genomes for metagenomic binning, comparative biology and taxonomic classification.</title>
        <authorList>
            <person name="Goeker M."/>
        </authorList>
    </citation>
    <scope>NUCLEOTIDE SEQUENCE [LARGE SCALE GENOMIC DNA]</scope>
    <source>
        <strain evidence="5 6">DSM 14364</strain>
    </source>
</reference>
<evidence type="ECO:0000256" key="3">
    <source>
        <dbReference type="ARBA" id="ARBA00022801"/>
    </source>
</evidence>
<dbReference type="RefSeq" id="WP_114773222.1">
    <property type="nucleotide sequence ID" value="NZ_QQBB01000019.1"/>
</dbReference>
<dbReference type="InterPro" id="IPR006433">
    <property type="entry name" value="Prohead_protease"/>
</dbReference>
<evidence type="ECO:0000313" key="6">
    <source>
        <dbReference type="Proteomes" id="UP000254925"/>
    </source>
</evidence>
<organism evidence="5 6">
    <name type="scientific">Microvirga subterranea</name>
    <dbReference type="NCBI Taxonomy" id="186651"/>
    <lineage>
        <taxon>Bacteria</taxon>
        <taxon>Pseudomonadati</taxon>
        <taxon>Pseudomonadota</taxon>
        <taxon>Alphaproteobacteria</taxon>
        <taxon>Hyphomicrobiales</taxon>
        <taxon>Methylobacteriaceae</taxon>
        <taxon>Microvirga</taxon>
    </lineage>
</organism>
<dbReference type="SUPFAM" id="SSF50789">
    <property type="entry name" value="Herpes virus serine proteinase, assemblin"/>
    <property type="match status" value="1"/>
</dbReference>
<protein>
    <submittedName>
        <fullName evidence="5">Prohead peptidase</fullName>
    </submittedName>
</protein>